<organism evidence="1 2">
    <name type="scientific">Sinorhizobium phage phiM9</name>
    <dbReference type="NCBI Taxonomy" id="1636182"/>
    <lineage>
        <taxon>Viruses</taxon>
        <taxon>Duplodnaviria</taxon>
        <taxon>Heunggongvirae</taxon>
        <taxon>Uroviricota</taxon>
        <taxon>Caudoviricetes</taxon>
        <taxon>Pootjesviridae</taxon>
        <taxon>Emnonavirus</taxon>
        <taxon>Emnonavirus phiM9</taxon>
    </lineage>
</organism>
<dbReference type="GeneID" id="26517784"/>
<reference evidence="2" key="2">
    <citation type="submission" date="2015-03" db="EMBL/GenBank/DDBJ databases">
        <title>The genome and structure of Sinorhizobium meliloti phage phiM9.</title>
        <authorList>
            <person name="Johnson M.C."/>
            <person name="Tatum K.B."/>
            <person name="Lynn J.S."/>
            <person name="Brewer T.E."/>
            <person name="Washburn B.K."/>
            <person name="Stroupe M.E."/>
            <person name="Jones K.M."/>
        </authorList>
    </citation>
    <scope>NUCLEOTIDE SEQUENCE [LARGE SCALE GENOMIC DNA]</scope>
</reference>
<evidence type="ECO:0000313" key="1">
    <source>
        <dbReference type="EMBL" id="AKE44732.1"/>
    </source>
</evidence>
<dbReference type="KEGG" id="vg:26517784"/>
<dbReference type="Proteomes" id="UP000033804">
    <property type="component" value="Segment"/>
</dbReference>
<evidence type="ECO:0000313" key="2">
    <source>
        <dbReference type="Proteomes" id="UP000033804"/>
    </source>
</evidence>
<name>A0A0F6R500_9CAUD</name>
<dbReference type="OrthoDB" id="39359at10239"/>
<keyword evidence="2" id="KW-1185">Reference proteome</keyword>
<protein>
    <submittedName>
        <fullName evidence="1">Uncharacterized protein</fullName>
    </submittedName>
</protein>
<proteinExistence type="predicted"/>
<accession>A0A0F6R500</accession>
<gene>
    <name evidence="1" type="ORF">Sm_phiM9_104</name>
</gene>
<reference evidence="1 2" key="1">
    <citation type="journal article" date="2015" name="J. Virol.">
        <title>Sinorhizobium meliloti Phage ?M9 Defines a New Group of T4 Superfamily Phages with Unusual Genomic Features but a Common T=16 Capsid.</title>
        <authorList>
            <person name="Johnson M.C."/>
            <person name="Tatum K.B."/>
            <person name="Lynn J.S."/>
            <person name="Brewer T.E."/>
            <person name="Lu S."/>
            <person name="Washburn B.K."/>
            <person name="Stroupe M.E."/>
            <person name="Jones K.M."/>
        </authorList>
    </citation>
    <scope>NUCLEOTIDE SEQUENCE [LARGE SCALE GENOMIC DNA]</scope>
</reference>
<dbReference type="EMBL" id="KP881232">
    <property type="protein sequence ID" value="AKE44732.1"/>
    <property type="molecule type" value="Genomic_DNA"/>
</dbReference>
<sequence>MALPGEVVTTLVPVKFFVAGSFFEMNAEIVFSFWENNSYTIFETKLKCHGFPDTVIPHCLKSKMLQDHNFKKHMKDLIESIHHYEIKDI</sequence>
<dbReference type="RefSeq" id="YP_009189486.1">
    <property type="nucleotide sequence ID" value="NC_028676.1"/>
</dbReference>